<dbReference type="KEGG" id="azc:AZC_3729"/>
<dbReference type="InterPro" id="IPR006311">
    <property type="entry name" value="TAT_signal"/>
</dbReference>
<accession>A8INB4</accession>
<reference evidence="1 2" key="6">
    <citation type="journal article" date="2011" name="Appl. Environ. Microbiol.">
        <title>Involvement of the azorhizobial chromosome partition gene (parA) in the onset of bacteroid differentiation during Sesbania rostrata stem nodule development.</title>
        <authorList>
            <person name="Liu CT."/>
            <person name="Lee KB."/>
            <person name="Wang YS."/>
            <person name="Peng MH."/>
            <person name="Lee KT."/>
            <person name="Suzuki S."/>
            <person name="Suzuki T."/>
            <person name="Oyaizu H."/>
        </authorList>
    </citation>
    <scope>NUCLEOTIDE SEQUENCE [LARGE SCALE GENOMIC DNA]</scope>
    <source>
        <strain evidence="2">ATCC 43989 / DSM 5975 / JCM 20966 / LMG 6465 / NBRC 14845 / NCIMB 13405 / ORS 571</strain>
    </source>
</reference>
<organism evidence="1 2">
    <name type="scientific">Azorhizobium caulinodans (strain ATCC 43989 / DSM 5975 / JCM 20966 / LMG 6465 / NBRC 14845 / NCIMB 13405 / ORS 571)</name>
    <dbReference type="NCBI Taxonomy" id="438753"/>
    <lineage>
        <taxon>Bacteria</taxon>
        <taxon>Pseudomonadati</taxon>
        <taxon>Pseudomonadota</taxon>
        <taxon>Alphaproteobacteria</taxon>
        <taxon>Hyphomicrobiales</taxon>
        <taxon>Xanthobacteraceae</taxon>
        <taxon>Azorhizobium</taxon>
    </lineage>
</organism>
<dbReference type="Proteomes" id="UP000000270">
    <property type="component" value="Chromosome"/>
</dbReference>
<reference evidence="1 2" key="3">
    <citation type="journal article" date="2008" name="BMC Genomics">
        <title>The genome of the versatile nitrogen fixer Azorhizobium caulinodans ORS571.</title>
        <authorList>
            <person name="Lee KB."/>
            <person name="Backer P.D."/>
            <person name="Aono T."/>
            <person name="Liu CT."/>
            <person name="Suzuki S."/>
            <person name="Suzuki T."/>
            <person name="Kaneko T."/>
            <person name="Yamada M."/>
            <person name="Tabata S."/>
            <person name="Kupfer D.M."/>
            <person name="Najar F.Z."/>
            <person name="Wiley G.B."/>
            <person name="Roe B."/>
            <person name="Binnewies T.T."/>
            <person name="Ussery D.W."/>
            <person name="D'Haeze W."/>
            <person name="Herder J.D."/>
            <person name="Gevers D."/>
            <person name="Vereecke D."/>
            <person name="Holsters M."/>
            <person name="Oyaizu H."/>
        </authorList>
    </citation>
    <scope>NUCLEOTIDE SEQUENCE [LARGE SCALE GENOMIC DNA]</scope>
    <source>
        <strain evidence="2">ATCC 43989 / DSM 5975 / JCM 20966 / LMG 6465 / NBRC 14845 / NCIMB 13405 / ORS 571</strain>
    </source>
</reference>
<evidence type="ECO:0000313" key="1">
    <source>
        <dbReference type="EMBL" id="BAF89727.1"/>
    </source>
</evidence>
<keyword evidence="2" id="KW-1185">Reference proteome</keyword>
<evidence type="ECO:0008006" key="3">
    <source>
        <dbReference type="Google" id="ProtNLM"/>
    </source>
</evidence>
<evidence type="ECO:0000313" key="2">
    <source>
        <dbReference type="Proteomes" id="UP000000270"/>
    </source>
</evidence>
<dbReference type="PROSITE" id="PS51318">
    <property type="entry name" value="TAT"/>
    <property type="match status" value="1"/>
</dbReference>
<dbReference type="eggNOG" id="COG4102">
    <property type="taxonomic scope" value="Bacteria"/>
</dbReference>
<sequence>MIARSGDRPMGTMRDLNRRHVLAGLAGLAPMTVAGRVWAAPKADARLLVVFLRGAYDAANVVIPVSSSFYYESRPNLAIARPGSGVGSALSLDVDWGLHPALASSILPLFQRGEVAFVPFAGTDDLTRSHFETQDTIELGQEVNVRRDYRSGFMARLAHELTGVRPISFTEQLPLTFQGEVAVPNVAINAVGKAGIDSRQAKLITAMYEHGPLSGAVAEGFRVRDEVYQQVTDHMMEASRNAASPKGFELSARRIGRLMRETFNLGFVDVGGWDTHVNQGGATGYLADRLGELGRGLAGFAEEIGPKWNDTVVVVLSEFGRTFRENGNHGTDHGHGSVYWVLGGGVRGGRIAGEQVAVDQPHLFQNRDYPVLTDYRGLLGGLIRQLYGLDAASLGRVFANVTPKDLALV</sequence>
<dbReference type="HOGENOM" id="CLU_032896_3_1_5"/>
<reference evidence="1 2" key="1">
    <citation type="journal article" date="2007" name="Appl. Environ. Microbiol.">
        <title>Rhizobial factors required for stem nodule maturation and maintenance in Sesbania rostrata-Azorhizobium caulinodans ORS571 symbiosis.</title>
        <authorList>
            <person name="Suzuki S."/>
            <person name="Aono T."/>
            <person name="Lee KB."/>
            <person name="Suzuki T."/>
            <person name="Liu CT."/>
            <person name="Miwa H."/>
            <person name="Wakao S."/>
            <person name="Iki T."/>
            <person name="Oyaizu H."/>
        </authorList>
    </citation>
    <scope>NUCLEOTIDE SEQUENCE [LARGE SCALE GENOMIC DNA]</scope>
    <source>
        <strain evidence="2">ATCC 43989 / DSM 5975 / JCM 20966 / LMG 6465 / NBRC 14845 / NCIMB 13405 / ORS 571</strain>
    </source>
</reference>
<reference evidence="1 2" key="4">
    <citation type="journal article" date="2009" name="Appl. Environ. Microbiol.">
        <title>Comparative genome-wide transcriptional profiling of Azorhizobium caulinodans ORS571 grown under free-living and symbiotic conditions.</title>
        <authorList>
            <person name="Tsukada S."/>
            <person name="Aono T."/>
            <person name="Akiba N."/>
            <person name="Lee KB."/>
            <person name="Liu CT."/>
            <person name="Toyazaki H."/>
            <person name="Oyaizu H."/>
        </authorList>
    </citation>
    <scope>NUCLEOTIDE SEQUENCE [LARGE SCALE GENOMIC DNA]</scope>
    <source>
        <strain evidence="2">ATCC 43989 / DSM 5975 / JCM 20966 / LMG 6465 / NBRC 14845 / NCIMB 13405 / ORS 571</strain>
    </source>
</reference>
<dbReference type="PANTHER" id="PTHR43737">
    <property type="entry name" value="BLL7424 PROTEIN"/>
    <property type="match status" value="1"/>
</dbReference>
<dbReference type="PANTHER" id="PTHR43737:SF1">
    <property type="entry name" value="DUF1501 DOMAIN-CONTAINING PROTEIN"/>
    <property type="match status" value="1"/>
</dbReference>
<proteinExistence type="predicted"/>
<name>A8INB4_AZOC5</name>
<reference evidence="1 2" key="5">
    <citation type="journal article" date="2010" name="Appl. Environ. Microbiol.">
        <title>phrR-like gene praR of Azorhizobium caulinodans ORS571 is essential for symbiosis with Sesbania rostrata and is involved in expression of reb genes.</title>
        <authorList>
            <person name="Akiba N."/>
            <person name="Aono T."/>
            <person name="Toyazaki H."/>
            <person name="Sato S."/>
            <person name="Oyaizu H."/>
        </authorList>
    </citation>
    <scope>NUCLEOTIDE SEQUENCE [LARGE SCALE GENOMIC DNA]</scope>
    <source>
        <strain evidence="2">ATCC 43989 / DSM 5975 / JCM 20966 / LMG 6465 / NBRC 14845 / NCIMB 13405 / ORS 571</strain>
    </source>
</reference>
<dbReference type="Pfam" id="PF07394">
    <property type="entry name" value="DUF1501"/>
    <property type="match status" value="1"/>
</dbReference>
<dbReference type="STRING" id="438753.AZC_3729"/>
<dbReference type="EMBL" id="AP009384">
    <property type="protein sequence ID" value="BAF89727.1"/>
    <property type="molecule type" value="Genomic_DNA"/>
</dbReference>
<gene>
    <name evidence="1" type="ordered locus">AZC_3729</name>
</gene>
<reference evidence="2" key="2">
    <citation type="submission" date="2007-04" db="EMBL/GenBank/DDBJ databases">
        <title>Complete genome sequence of the nitrogen-fixing bacterium Azorhizobium caulinodans ORS571.</title>
        <authorList>
            <person name="Lee K.B."/>
            <person name="Backer P.D."/>
            <person name="Aono T."/>
            <person name="Liu C.T."/>
            <person name="Suzuki S."/>
            <person name="Suzuki T."/>
            <person name="Kaneko T."/>
            <person name="Yamada M."/>
            <person name="Tabata S."/>
            <person name="Kupfer D.M."/>
            <person name="Najar F.Z."/>
            <person name="Wiley G.B."/>
            <person name="Roe B."/>
            <person name="Binnewies T."/>
            <person name="Ussery D."/>
            <person name="Vereecke D."/>
            <person name="Gevers D."/>
            <person name="Holsters M."/>
            <person name="Oyaizu H."/>
        </authorList>
    </citation>
    <scope>NUCLEOTIDE SEQUENCE [LARGE SCALE GENOMIC DNA]</scope>
    <source>
        <strain evidence="2">ATCC 43989 / DSM 5975 / JCM 20966 / LMG 6465 / NBRC 14845 / NCIMB 13405 / ORS 571</strain>
    </source>
</reference>
<dbReference type="InterPro" id="IPR010869">
    <property type="entry name" value="DUF1501"/>
</dbReference>
<dbReference type="AlphaFoldDB" id="A8INB4"/>
<protein>
    <recommendedName>
        <fullName evidence="3">DUF1501 domain-containing protein</fullName>
    </recommendedName>
</protein>